<keyword evidence="4" id="KW-1185">Reference proteome</keyword>
<dbReference type="PANTHER" id="PTHR10858:SF23">
    <property type="entry name" value="DEOXYRIBONUCLEASE II"/>
    <property type="match status" value="1"/>
</dbReference>
<comment type="similarity">
    <text evidence="1">Belongs to the DNase II family.</text>
</comment>
<organism evidence="3 4">
    <name type="scientific">Achlya hypogyna</name>
    <name type="common">Oomycete</name>
    <name type="synonym">Protoachlya hypogyna</name>
    <dbReference type="NCBI Taxonomy" id="1202772"/>
    <lineage>
        <taxon>Eukaryota</taxon>
        <taxon>Sar</taxon>
        <taxon>Stramenopiles</taxon>
        <taxon>Oomycota</taxon>
        <taxon>Saprolegniomycetes</taxon>
        <taxon>Saprolegniales</taxon>
        <taxon>Achlyaceae</taxon>
        <taxon>Achlya</taxon>
    </lineage>
</organism>
<gene>
    <name evidence="3" type="ORF">ACHHYP_09047</name>
</gene>
<dbReference type="PANTHER" id="PTHR10858">
    <property type="entry name" value="DEOXYRIBONUCLEASE II"/>
    <property type="match status" value="1"/>
</dbReference>
<dbReference type="Pfam" id="PF03265">
    <property type="entry name" value="DNase_II"/>
    <property type="match status" value="1"/>
</dbReference>
<dbReference type="AlphaFoldDB" id="A0A1V9ZJK0"/>
<evidence type="ECO:0000256" key="2">
    <source>
        <dbReference type="ARBA" id="ARBA00022801"/>
    </source>
</evidence>
<evidence type="ECO:0000313" key="3">
    <source>
        <dbReference type="EMBL" id="OQR98163.1"/>
    </source>
</evidence>
<accession>A0A1V9ZJK0</accession>
<dbReference type="OrthoDB" id="10261598at2759"/>
<sequence length="506" mass="52537">MRHLVFVAACVAAKTSPHPTTLAPEGVEIDALDGHGNAVDWWAIIKLPSQVTTAAGKKVQSHCDCPTPACSSDASRASGLCYLYADSKNATFRYFRDLGYGCLGQGGNDPLSQTIKQKQMAPYWAYYNDQFYAIAAGASASRQCSGTSAFNAHAKGMVAFDAVTGGFALQSSIPNFPDPSPPPATDAFVPLGCQDENNVQYSQHLFAMSLGPEGIERLGHGLQAARVCSANFYKADAAFMASASLAAAAVPASVQSMADALTKPKLARTASKTLAYTTKAGSPVTSVFKAGTDALPPWALAAHALQTDVSAATWWDGAYGTPTLCAGDVYADAPLGFCLQSPLALGTDGTFAYNVENLVSATFPLPSGDVSWSLLGGVGAGGNHAKWGLSTPRAAKAGEAQLSVFADLNMEGFPCSGSCSGSQGGRGGAFHALSVPALHDSLASLVSSVCSCEPAKNTTYLEARMCGSGCTKKMTASFTAKELPTLRTSVSYWSKNAAYARNVTRT</sequence>
<dbReference type="EMBL" id="JNBR01000089">
    <property type="protein sequence ID" value="OQR98163.1"/>
    <property type="molecule type" value="Genomic_DNA"/>
</dbReference>
<protein>
    <recommendedName>
        <fullName evidence="5">Secreted protein</fullName>
    </recommendedName>
</protein>
<name>A0A1V9ZJK0_ACHHY</name>
<dbReference type="InterPro" id="IPR004947">
    <property type="entry name" value="DNase_II"/>
</dbReference>
<keyword evidence="2" id="KW-0378">Hydrolase</keyword>
<evidence type="ECO:0008006" key="5">
    <source>
        <dbReference type="Google" id="ProtNLM"/>
    </source>
</evidence>
<evidence type="ECO:0000313" key="4">
    <source>
        <dbReference type="Proteomes" id="UP000243579"/>
    </source>
</evidence>
<evidence type="ECO:0000256" key="1">
    <source>
        <dbReference type="ARBA" id="ARBA00007527"/>
    </source>
</evidence>
<dbReference type="STRING" id="1202772.A0A1V9ZJK0"/>
<comment type="caution">
    <text evidence="3">The sequence shown here is derived from an EMBL/GenBank/DDBJ whole genome shotgun (WGS) entry which is preliminary data.</text>
</comment>
<dbReference type="GO" id="GO:0004531">
    <property type="term" value="F:deoxyribonuclease II activity"/>
    <property type="evidence" value="ECO:0007669"/>
    <property type="project" value="InterPro"/>
</dbReference>
<proteinExistence type="inferred from homology"/>
<reference evidence="3 4" key="1">
    <citation type="journal article" date="2014" name="Genome Biol. Evol.">
        <title>The secreted proteins of Achlya hypogyna and Thraustotheca clavata identify the ancestral oomycete secretome and reveal gene acquisitions by horizontal gene transfer.</title>
        <authorList>
            <person name="Misner I."/>
            <person name="Blouin N."/>
            <person name="Leonard G."/>
            <person name="Richards T.A."/>
            <person name="Lane C.E."/>
        </authorList>
    </citation>
    <scope>NUCLEOTIDE SEQUENCE [LARGE SCALE GENOMIC DNA]</scope>
    <source>
        <strain evidence="3 4">ATCC 48635</strain>
    </source>
</reference>
<dbReference type="Proteomes" id="UP000243579">
    <property type="component" value="Unassembled WGS sequence"/>
</dbReference>